<feature type="domain" description="GGDEF" evidence="3">
    <location>
        <begin position="203"/>
        <end position="333"/>
    </location>
</feature>
<comment type="catalytic activity">
    <reaction evidence="2">
        <text>2 GTP = 3',3'-c-di-GMP + 2 diphosphate</text>
        <dbReference type="Rhea" id="RHEA:24898"/>
        <dbReference type="ChEBI" id="CHEBI:33019"/>
        <dbReference type="ChEBI" id="CHEBI:37565"/>
        <dbReference type="ChEBI" id="CHEBI:58805"/>
        <dbReference type="EC" id="2.7.7.65"/>
    </reaction>
</comment>
<dbReference type="InterPro" id="IPR029016">
    <property type="entry name" value="GAF-like_dom_sf"/>
</dbReference>
<gene>
    <name evidence="4" type="ORF">QNM18_08155</name>
</gene>
<organism evidence="4 5">
    <name type="scientific">Pseudoalteromonas obscura</name>
    <dbReference type="NCBI Taxonomy" id="3048491"/>
    <lineage>
        <taxon>Bacteria</taxon>
        <taxon>Pseudomonadati</taxon>
        <taxon>Pseudomonadota</taxon>
        <taxon>Gammaproteobacteria</taxon>
        <taxon>Alteromonadales</taxon>
        <taxon>Pseudoalteromonadaceae</taxon>
        <taxon>Pseudoalteromonas</taxon>
    </lineage>
</organism>
<comment type="caution">
    <text evidence="4">The sequence shown here is derived from an EMBL/GenBank/DDBJ whole genome shotgun (WGS) entry which is preliminary data.</text>
</comment>
<dbReference type="SMART" id="SM00267">
    <property type="entry name" value="GGDEF"/>
    <property type="match status" value="1"/>
</dbReference>
<reference evidence="4 5" key="1">
    <citation type="submission" date="2023-05" db="EMBL/GenBank/DDBJ databases">
        <title>Pseudoalteromonas ardens sp. nov., Pseudoalteromonas obscura sp. nov., and Pseudoalteromonas umbrosa sp. nov., isolated from the coral Montipora capitata.</title>
        <authorList>
            <person name="Thomas E.M."/>
            <person name="Smith E.M."/>
            <person name="Papke E."/>
            <person name="Shlafstein M.D."/>
            <person name="Oline D.K."/>
            <person name="Videau P."/>
            <person name="Saw J.H."/>
            <person name="Strangman W.K."/>
            <person name="Ushijima B."/>
        </authorList>
    </citation>
    <scope>NUCLEOTIDE SEQUENCE [LARGE SCALE GENOMIC DNA]</scope>
    <source>
        <strain evidence="4 5">P94</strain>
    </source>
</reference>
<dbReference type="CDD" id="cd01949">
    <property type="entry name" value="GGDEF"/>
    <property type="match status" value="1"/>
</dbReference>
<evidence type="ECO:0000313" key="5">
    <source>
        <dbReference type="Proteomes" id="UP001231915"/>
    </source>
</evidence>
<dbReference type="InterPro" id="IPR043128">
    <property type="entry name" value="Rev_trsase/Diguanyl_cyclase"/>
</dbReference>
<dbReference type="NCBIfam" id="TIGR00254">
    <property type="entry name" value="GGDEF"/>
    <property type="match status" value="1"/>
</dbReference>
<dbReference type="PROSITE" id="PS50887">
    <property type="entry name" value="GGDEF"/>
    <property type="match status" value="1"/>
</dbReference>
<evidence type="ECO:0000313" key="4">
    <source>
        <dbReference type="EMBL" id="MDK2595012.1"/>
    </source>
</evidence>
<sequence>MSSSINHESICLPITFVNELSKSKDLPETLDLISHWLPQIIDADRASVCLHNGQEDTLEVYALYGNKAIQANTILQIDNTMVGRVFQSKTLEINNNLKESQDFDCRILHEGGLNSCMDVPLQKSGACFGTLNLGSLRENAYQTQHAVLLECIANWLANYLHAQMEITEQKKRAETDPLTKASNRRCLTIVGNELLNKWQSDKQPFAMIMMDIDNFKHFNDRYGHNVGDLVLVTFSQVINQVIRTYDHFFRVGGDEFVILVSGNVDAAEKLAERIRLEVAGMSVQYDIHNLHITISCGVTSAQLQDDSLESIYNRADQALYLSKKNGRDRTTVN</sequence>
<dbReference type="RefSeq" id="WP_211010041.1">
    <property type="nucleotide sequence ID" value="NZ_JASJUT010000003.1"/>
</dbReference>
<protein>
    <recommendedName>
        <fullName evidence="1">diguanylate cyclase</fullName>
        <ecNumber evidence="1">2.7.7.65</ecNumber>
    </recommendedName>
</protein>
<keyword evidence="5" id="KW-1185">Reference proteome</keyword>
<dbReference type="Pfam" id="PF01590">
    <property type="entry name" value="GAF"/>
    <property type="match status" value="1"/>
</dbReference>
<dbReference type="Proteomes" id="UP001231915">
    <property type="component" value="Unassembled WGS sequence"/>
</dbReference>
<dbReference type="GO" id="GO:0052621">
    <property type="term" value="F:diguanylate cyclase activity"/>
    <property type="evidence" value="ECO:0007669"/>
    <property type="project" value="UniProtKB-EC"/>
</dbReference>
<evidence type="ECO:0000259" key="3">
    <source>
        <dbReference type="PROSITE" id="PS50887"/>
    </source>
</evidence>
<dbReference type="Gene3D" id="3.30.450.40">
    <property type="match status" value="1"/>
</dbReference>
<dbReference type="Pfam" id="PF00990">
    <property type="entry name" value="GGDEF"/>
    <property type="match status" value="1"/>
</dbReference>
<keyword evidence="4" id="KW-0548">Nucleotidyltransferase</keyword>
<dbReference type="Gene3D" id="3.30.70.270">
    <property type="match status" value="1"/>
</dbReference>
<name>A0ABT7EIY2_9GAMM</name>
<dbReference type="EMBL" id="JASJUT010000003">
    <property type="protein sequence ID" value="MDK2595012.1"/>
    <property type="molecule type" value="Genomic_DNA"/>
</dbReference>
<dbReference type="EC" id="2.7.7.65" evidence="1"/>
<evidence type="ECO:0000256" key="2">
    <source>
        <dbReference type="ARBA" id="ARBA00034247"/>
    </source>
</evidence>
<dbReference type="SUPFAM" id="SSF55781">
    <property type="entry name" value="GAF domain-like"/>
    <property type="match status" value="1"/>
</dbReference>
<dbReference type="InterPro" id="IPR050469">
    <property type="entry name" value="Diguanylate_Cyclase"/>
</dbReference>
<dbReference type="PANTHER" id="PTHR45138">
    <property type="entry name" value="REGULATORY COMPONENTS OF SENSORY TRANSDUCTION SYSTEM"/>
    <property type="match status" value="1"/>
</dbReference>
<dbReference type="PANTHER" id="PTHR45138:SF9">
    <property type="entry name" value="DIGUANYLATE CYCLASE DGCM-RELATED"/>
    <property type="match status" value="1"/>
</dbReference>
<accession>A0ABT7EIY2</accession>
<keyword evidence="4" id="KW-0808">Transferase</keyword>
<dbReference type="SUPFAM" id="SSF55073">
    <property type="entry name" value="Nucleotide cyclase"/>
    <property type="match status" value="1"/>
</dbReference>
<proteinExistence type="predicted"/>
<evidence type="ECO:0000256" key="1">
    <source>
        <dbReference type="ARBA" id="ARBA00012528"/>
    </source>
</evidence>
<dbReference type="InterPro" id="IPR029787">
    <property type="entry name" value="Nucleotide_cyclase"/>
</dbReference>
<dbReference type="InterPro" id="IPR003018">
    <property type="entry name" value="GAF"/>
</dbReference>
<dbReference type="InterPro" id="IPR000160">
    <property type="entry name" value="GGDEF_dom"/>
</dbReference>